<name>A0ABW5K4R3_9FLAO</name>
<keyword evidence="3" id="KW-1185">Reference proteome</keyword>
<protein>
    <submittedName>
        <fullName evidence="2">Nuclear transport factor 2 family protein</fullName>
    </submittedName>
</protein>
<dbReference type="Pfam" id="PF13474">
    <property type="entry name" value="SnoaL_3"/>
    <property type="match status" value="1"/>
</dbReference>
<comment type="caution">
    <text evidence="2">The sequence shown here is derived from an EMBL/GenBank/DDBJ whole genome shotgun (WGS) entry which is preliminary data.</text>
</comment>
<organism evidence="2 3">
    <name type="scientific">Lacinutrix gracilariae</name>
    <dbReference type="NCBI Taxonomy" id="1747198"/>
    <lineage>
        <taxon>Bacteria</taxon>
        <taxon>Pseudomonadati</taxon>
        <taxon>Bacteroidota</taxon>
        <taxon>Flavobacteriia</taxon>
        <taxon>Flavobacteriales</taxon>
        <taxon>Flavobacteriaceae</taxon>
        <taxon>Lacinutrix</taxon>
    </lineage>
</organism>
<evidence type="ECO:0000313" key="2">
    <source>
        <dbReference type="EMBL" id="MFD2542725.1"/>
    </source>
</evidence>
<evidence type="ECO:0000313" key="3">
    <source>
        <dbReference type="Proteomes" id="UP001597467"/>
    </source>
</evidence>
<dbReference type="Proteomes" id="UP001597467">
    <property type="component" value="Unassembled WGS sequence"/>
</dbReference>
<dbReference type="InterPro" id="IPR037401">
    <property type="entry name" value="SnoaL-like"/>
</dbReference>
<reference evidence="3" key="1">
    <citation type="journal article" date="2019" name="Int. J. Syst. Evol. Microbiol.">
        <title>The Global Catalogue of Microorganisms (GCM) 10K type strain sequencing project: providing services to taxonomists for standard genome sequencing and annotation.</title>
        <authorList>
            <consortium name="The Broad Institute Genomics Platform"/>
            <consortium name="The Broad Institute Genome Sequencing Center for Infectious Disease"/>
            <person name="Wu L."/>
            <person name="Ma J."/>
        </authorList>
    </citation>
    <scope>NUCLEOTIDE SEQUENCE [LARGE SCALE GENOMIC DNA]</scope>
    <source>
        <strain evidence="3">KCTC 42808</strain>
    </source>
</reference>
<evidence type="ECO:0000259" key="1">
    <source>
        <dbReference type="Pfam" id="PF13474"/>
    </source>
</evidence>
<dbReference type="RefSeq" id="WP_379903899.1">
    <property type="nucleotide sequence ID" value="NZ_JBHULM010000011.1"/>
</dbReference>
<feature type="domain" description="SnoaL-like" evidence="1">
    <location>
        <begin position="36"/>
        <end position="148"/>
    </location>
</feature>
<dbReference type="PROSITE" id="PS51257">
    <property type="entry name" value="PROKAR_LIPOPROTEIN"/>
    <property type="match status" value="1"/>
</dbReference>
<dbReference type="SUPFAM" id="SSF54427">
    <property type="entry name" value="NTF2-like"/>
    <property type="match status" value="1"/>
</dbReference>
<gene>
    <name evidence="2" type="ORF">ACFSSB_10390</name>
</gene>
<sequence>MKPLYLIALLLVITSCKTSEEVLQVASTSDIKKEIQTNLDAWHQAAAEANFDSYFNLMTKDGVFIGTDASENWQNEAFKTFSKPYFDKGKAWSFTAIERNVYVSQDKKIAWFDELLDTQMKICRGSGVMKLEDNTWKIAHYVLSIAIPNENVKEVVALKNTADSLYITSLKTKNKQ</sequence>
<dbReference type="InterPro" id="IPR032710">
    <property type="entry name" value="NTF2-like_dom_sf"/>
</dbReference>
<accession>A0ABW5K4R3</accession>
<dbReference type="Gene3D" id="3.10.450.50">
    <property type="match status" value="1"/>
</dbReference>
<dbReference type="EMBL" id="JBHULM010000011">
    <property type="protein sequence ID" value="MFD2542725.1"/>
    <property type="molecule type" value="Genomic_DNA"/>
</dbReference>
<proteinExistence type="predicted"/>